<organism evidence="7 8">
    <name type="scientific">Brassica carinata</name>
    <name type="common">Ethiopian mustard</name>
    <name type="synonym">Abyssinian cabbage</name>
    <dbReference type="NCBI Taxonomy" id="52824"/>
    <lineage>
        <taxon>Eukaryota</taxon>
        <taxon>Viridiplantae</taxon>
        <taxon>Streptophyta</taxon>
        <taxon>Embryophyta</taxon>
        <taxon>Tracheophyta</taxon>
        <taxon>Spermatophyta</taxon>
        <taxon>Magnoliopsida</taxon>
        <taxon>eudicotyledons</taxon>
        <taxon>Gunneridae</taxon>
        <taxon>Pentapetalae</taxon>
        <taxon>rosids</taxon>
        <taxon>malvids</taxon>
        <taxon>Brassicales</taxon>
        <taxon>Brassicaceae</taxon>
        <taxon>Brassiceae</taxon>
        <taxon>Brassica</taxon>
    </lineage>
</organism>
<dbReference type="PANTHER" id="PTHR33248">
    <property type="entry name" value="ZINC ION-BINDING PROTEIN"/>
    <property type="match status" value="1"/>
</dbReference>
<protein>
    <recommendedName>
        <fullName evidence="6">GRF-type domain-containing protein</fullName>
    </recommendedName>
</protein>
<accession>A0A8X7NTH9</accession>
<dbReference type="Proteomes" id="UP000886595">
    <property type="component" value="Unassembled WGS sequence"/>
</dbReference>
<gene>
    <name evidence="7" type="ORF">Bca52824_089806</name>
</gene>
<keyword evidence="1" id="KW-0479">Metal-binding</keyword>
<keyword evidence="2 4" id="KW-0863">Zinc-finger</keyword>
<sequence length="201" mass="22303">MSSDSTSESSTVATFDIRGIPRKCVCGSGIKTFTADTVKNPGRPFYRCVTQRKHHLFKWVEDAVLEEVEEALPKIARLEAEVAKGKSDVEDLKGVITELMEEVVTTKTKLKRCEVKMKIVCVVISLISIGVVVNPITKTIFPIPTHLSLVVHVWLVPISLILVVVLILVAVLVVMMMYETVPGLVVTMKHETEPTMKTKCK</sequence>
<keyword evidence="5" id="KW-0812">Transmembrane</keyword>
<reference evidence="7 8" key="1">
    <citation type="submission" date="2020-02" db="EMBL/GenBank/DDBJ databases">
        <authorList>
            <person name="Ma Q."/>
            <person name="Huang Y."/>
            <person name="Song X."/>
            <person name="Pei D."/>
        </authorList>
    </citation>
    <scope>NUCLEOTIDE SEQUENCE [LARGE SCALE GENOMIC DNA]</scope>
    <source>
        <strain evidence="7">Sxm20200214</strain>
        <tissue evidence="7">Leaf</tissue>
    </source>
</reference>
<feature type="domain" description="GRF-type" evidence="6">
    <location>
        <begin position="24"/>
        <end position="63"/>
    </location>
</feature>
<keyword evidence="3" id="KW-0862">Zinc</keyword>
<dbReference type="EMBL" id="JAAMPC010001604">
    <property type="protein sequence ID" value="KAG2238946.1"/>
    <property type="molecule type" value="Genomic_DNA"/>
</dbReference>
<dbReference type="OrthoDB" id="1111596at2759"/>
<evidence type="ECO:0000256" key="5">
    <source>
        <dbReference type="SAM" id="Phobius"/>
    </source>
</evidence>
<proteinExistence type="predicted"/>
<evidence type="ECO:0000313" key="7">
    <source>
        <dbReference type="EMBL" id="KAG2238946.1"/>
    </source>
</evidence>
<feature type="transmembrane region" description="Helical" evidence="5">
    <location>
        <begin position="149"/>
        <end position="178"/>
    </location>
</feature>
<dbReference type="GO" id="GO:0008270">
    <property type="term" value="F:zinc ion binding"/>
    <property type="evidence" value="ECO:0007669"/>
    <property type="project" value="UniProtKB-KW"/>
</dbReference>
<name>A0A8X7NTH9_BRACI</name>
<dbReference type="PROSITE" id="PS51999">
    <property type="entry name" value="ZF_GRF"/>
    <property type="match status" value="1"/>
</dbReference>
<keyword evidence="8" id="KW-1185">Reference proteome</keyword>
<evidence type="ECO:0000256" key="3">
    <source>
        <dbReference type="ARBA" id="ARBA00022833"/>
    </source>
</evidence>
<evidence type="ECO:0000259" key="6">
    <source>
        <dbReference type="PROSITE" id="PS51999"/>
    </source>
</evidence>
<evidence type="ECO:0000256" key="1">
    <source>
        <dbReference type="ARBA" id="ARBA00022723"/>
    </source>
</evidence>
<keyword evidence="5" id="KW-1133">Transmembrane helix</keyword>
<keyword evidence="5" id="KW-0472">Membrane</keyword>
<feature type="transmembrane region" description="Helical" evidence="5">
    <location>
        <begin position="119"/>
        <end position="137"/>
    </location>
</feature>
<dbReference type="AlphaFoldDB" id="A0A8X7NTH9"/>
<evidence type="ECO:0000256" key="4">
    <source>
        <dbReference type="PROSITE-ProRule" id="PRU01343"/>
    </source>
</evidence>
<comment type="caution">
    <text evidence="7">The sequence shown here is derived from an EMBL/GenBank/DDBJ whole genome shotgun (WGS) entry which is preliminary data.</text>
</comment>
<evidence type="ECO:0000256" key="2">
    <source>
        <dbReference type="ARBA" id="ARBA00022771"/>
    </source>
</evidence>
<evidence type="ECO:0000313" key="8">
    <source>
        <dbReference type="Proteomes" id="UP000886595"/>
    </source>
</evidence>
<dbReference type="InterPro" id="IPR010666">
    <property type="entry name" value="Znf_GRF"/>
</dbReference>